<protein>
    <submittedName>
        <fullName evidence="1">Uncharacterized protein</fullName>
    </submittedName>
</protein>
<sequence>MSVSCSRQCKKQFRKDWLRFLYIAMREKKKNKPKSIFFFALPHPLFLSCHEITQRSEEILRDQLLLSLHLPVLVQFESIEGPSSPKSPLAVLVFNLMVEDLVQTIVTVLKSSIMCRVLPFEKEEFLQIGSSISRFDCEELVKACLDIIGRLEEHHGTLSHMFFRSVLRLTALASSHQILSSFPYTSSEVSIEQ</sequence>
<proteinExistence type="predicted"/>
<dbReference type="Gramene" id="RZC47886">
    <property type="protein sequence ID" value="RZC47886"/>
    <property type="gene ID" value="C5167_040835"/>
</dbReference>
<evidence type="ECO:0000313" key="1">
    <source>
        <dbReference type="EMBL" id="RZC47886.1"/>
    </source>
</evidence>
<dbReference type="AlphaFoldDB" id="A0A4Y7IIH7"/>
<gene>
    <name evidence="1" type="ORF">C5167_040835</name>
</gene>
<keyword evidence="2" id="KW-1185">Reference proteome</keyword>
<dbReference type="Proteomes" id="UP000316621">
    <property type="component" value="Chromosome 1"/>
</dbReference>
<dbReference type="EMBL" id="CM010715">
    <property type="protein sequence ID" value="RZC47886.1"/>
    <property type="molecule type" value="Genomic_DNA"/>
</dbReference>
<dbReference type="PANTHER" id="PTHR48221">
    <property type="entry name" value="ACYL-COA SYNTHETASE FAMILY PROTEIN"/>
    <property type="match status" value="1"/>
</dbReference>
<name>A0A4Y7IIH7_PAPSO</name>
<evidence type="ECO:0000313" key="2">
    <source>
        <dbReference type="Proteomes" id="UP000316621"/>
    </source>
</evidence>
<accession>A0A4Y7IIH7</accession>
<reference evidence="1 2" key="1">
    <citation type="journal article" date="2018" name="Science">
        <title>The opium poppy genome and morphinan production.</title>
        <authorList>
            <person name="Guo L."/>
            <person name="Winzer T."/>
            <person name="Yang X."/>
            <person name="Li Y."/>
            <person name="Ning Z."/>
            <person name="He Z."/>
            <person name="Teodor R."/>
            <person name="Lu Y."/>
            <person name="Bowser T.A."/>
            <person name="Graham I.A."/>
            <person name="Ye K."/>
        </authorList>
    </citation>
    <scope>NUCLEOTIDE SEQUENCE [LARGE SCALE GENOMIC DNA]</scope>
    <source>
        <strain evidence="2">cv. HN1</strain>
        <tissue evidence="1">Leaves</tissue>
    </source>
</reference>
<organism evidence="1 2">
    <name type="scientific">Papaver somniferum</name>
    <name type="common">Opium poppy</name>
    <dbReference type="NCBI Taxonomy" id="3469"/>
    <lineage>
        <taxon>Eukaryota</taxon>
        <taxon>Viridiplantae</taxon>
        <taxon>Streptophyta</taxon>
        <taxon>Embryophyta</taxon>
        <taxon>Tracheophyta</taxon>
        <taxon>Spermatophyta</taxon>
        <taxon>Magnoliopsida</taxon>
        <taxon>Ranunculales</taxon>
        <taxon>Papaveraceae</taxon>
        <taxon>Papaveroideae</taxon>
        <taxon>Papaver</taxon>
    </lineage>
</organism>
<dbReference type="PANTHER" id="PTHR48221:SF2">
    <property type="entry name" value="ACYL-COA SYNTHETASE FAMILY PROTEIN"/>
    <property type="match status" value="1"/>
</dbReference>